<dbReference type="Proteomes" id="UP000299794">
    <property type="component" value="Unassembled WGS sequence"/>
</dbReference>
<dbReference type="AlphaFoldDB" id="A0A4P5Z9M1"/>
<dbReference type="EMBL" id="BJCD01000029">
    <property type="protein sequence ID" value="GDZ92720.1"/>
    <property type="molecule type" value="Genomic_DNA"/>
</dbReference>
<gene>
    <name evidence="1" type="ORF">PA905_04170</name>
</gene>
<reference evidence="2" key="1">
    <citation type="submission" date="2019-02" db="EMBL/GenBank/DDBJ databases">
        <title>Draft genome sequence of Planktothrix agardhii NIES-905.</title>
        <authorList>
            <person name="Yamaguchi H."/>
            <person name="Suzuki S."/>
            <person name="Kawachi M."/>
        </authorList>
    </citation>
    <scope>NUCLEOTIDE SEQUENCE [LARGE SCALE GENOMIC DNA]</scope>
    <source>
        <strain evidence="2">CCAP 1459/11A</strain>
    </source>
</reference>
<accession>A0A4P5Z9M1</accession>
<proteinExistence type="predicted"/>
<organism evidence="1 2">
    <name type="scientific">Planktothrix agardhii CCAP 1459/11A</name>
    <dbReference type="NCBI Taxonomy" id="282420"/>
    <lineage>
        <taxon>Bacteria</taxon>
        <taxon>Bacillati</taxon>
        <taxon>Cyanobacteriota</taxon>
        <taxon>Cyanophyceae</taxon>
        <taxon>Oscillatoriophycideae</taxon>
        <taxon>Oscillatoriales</taxon>
        <taxon>Microcoleaceae</taxon>
        <taxon>Planktothrix</taxon>
    </lineage>
</organism>
<dbReference type="RefSeq" id="WP_026795459.1">
    <property type="nucleotide sequence ID" value="NZ_BJCD01000029.1"/>
</dbReference>
<evidence type="ECO:0000313" key="2">
    <source>
        <dbReference type="Proteomes" id="UP000299794"/>
    </source>
</evidence>
<comment type="caution">
    <text evidence="1">The sequence shown here is derived from an EMBL/GenBank/DDBJ whole genome shotgun (WGS) entry which is preliminary data.</text>
</comment>
<sequence>MKVQELLKAAQQLSLPDQIHLASQIMQLVQQKMPPPTGEIVPVLQSEDPLIGLFAGSPDLATQSEEILNRELNSTSDHCS</sequence>
<protein>
    <submittedName>
        <fullName evidence="1">Uncharacterized protein</fullName>
    </submittedName>
</protein>
<name>A0A4P5Z9M1_PLAAG</name>
<evidence type="ECO:0000313" key="1">
    <source>
        <dbReference type="EMBL" id="GDZ92720.1"/>
    </source>
</evidence>